<organism evidence="1">
    <name type="scientific">marine sediment metagenome</name>
    <dbReference type="NCBI Taxonomy" id="412755"/>
    <lineage>
        <taxon>unclassified sequences</taxon>
        <taxon>metagenomes</taxon>
        <taxon>ecological metagenomes</taxon>
    </lineage>
</organism>
<protein>
    <submittedName>
        <fullName evidence="1">Uncharacterized protein</fullName>
    </submittedName>
</protein>
<accession>A0A0F9B4Y4</accession>
<proteinExistence type="predicted"/>
<sequence>MEISERERDALRKRDSRLANRVIQVSALPAEKLTVEQVKHEHSRIIDEYIDAKDVIRARRDKKLDALRERCSHENADEDSGSPWCNDCKEYLHHMLGQRKNTRDEAKS</sequence>
<dbReference type="EMBL" id="LAZR01051192">
    <property type="protein sequence ID" value="KKK85689.1"/>
    <property type="molecule type" value="Genomic_DNA"/>
</dbReference>
<comment type="caution">
    <text evidence="1">The sequence shown here is derived from an EMBL/GenBank/DDBJ whole genome shotgun (WGS) entry which is preliminary data.</text>
</comment>
<gene>
    <name evidence="1" type="ORF">LCGC14_2770780</name>
</gene>
<dbReference type="AlphaFoldDB" id="A0A0F9B4Y4"/>
<evidence type="ECO:0000313" key="1">
    <source>
        <dbReference type="EMBL" id="KKK85689.1"/>
    </source>
</evidence>
<reference evidence="1" key="1">
    <citation type="journal article" date="2015" name="Nature">
        <title>Complex archaea that bridge the gap between prokaryotes and eukaryotes.</title>
        <authorList>
            <person name="Spang A."/>
            <person name="Saw J.H."/>
            <person name="Jorgensen S.L."/>
            <person name="Zaremba-Niedzwiedzka K."/>
            <person name="Martijn J."/>
            <person name="Lind A.E."/>
            <person name="van Eijk R."/>
            <person name="Schleper C."/>
            <person name="Guy L."/>
            <person name="Ettema T.J."/>
        </authorList>
    </citation>
    <scope>NUCLEOTIDE SEQUENCE</scope>
</reference>
<name>A0A0F9B4Y4_9ZZZZ</name>